<dbReference type="AlphaFoldDB" id="A0AAN6YA99"/>
<accession>A0AAN6YA99</accession>
<evidence type="ECO:0000313" key="4">
    <source>
        <dbReference type="Proteomes" id="UP001301769"/>
    </source>
</evidence>
<evidence type="ECO:0000256" key="1">
    <source>
        <dbReference type="SAM" id="Coils"/>
    </source>
</evidence>
<keyword evidence="1" id="KW-0175">Coiled coil</keyword>
<protein>
    <submittedName>
        <fullName evidence="3">Uncharacterized protein</fullName>
    </submittedName>
</protein>
<feature type="signal peptide" evidence="2">
    <location>
        <begin position="1"/>
        <end position="18"/>
    </location>
</feature>
<proteinExistence type="predicted"/>
<evidence type="ECO:0000256" key="2">
    <source>
        <dbReference type="SAM" id="SignalP"/>
    </source>
</evidence>
<evidence type="ECO:0000313" key="3">
    <source>
        <dbReference type="EMBL" id="KAK4215324.1"/>
    </source>
</evidence>
<organism evidence="3 4">
    <name type="scientific">Rhypophila decipiens</name>
    <dbReference type="NCBI Taxonomy" id="261697"/>
    <lineage>
        <taxon>Eukaryota</taxon>
        <taxon>Fungi</taxon>
        <taxon>Dikarya</taxon>
        <taxon>Ascomycota</taxon>
        <taxon>Pezizomycotina</taxon>
        <taxon>Sordariomycetes</taxon>
        <taxon>Sordariomycetidae</taxon>
        <taxon>Sordariales</taxon>
        <taxon>Naviculisporaceae</taxon>
        <taxon>Rhypophila</taxon>
    </lineage>
</organism>
<reference evidence="3" key="2">
    <citation type="submission" date="2023-05" db="EMBL/GenBank/DDBJ databases">
        <authorList>
            <consortium name="Lawrence Berkeley National Laboratory"/>
            <person name="Steindorff A."/>
            <person name="Hensen N."/>
            <person name="Bonometti L."/>
            <person name="Westerberg I."/>
            <person name="Brannstrom I.O."/>
            <person name="Guillou S."/>
            <person name="Cros-Aarteil S."/>
            <person name="Calhoun S."/>
            <person name="Haridas S."/>
            <person name="Kuo A."/>
            <person name="Mondo S."/>
            <person name="Pangilinan J."/>
            <person name="Riley R."/>
            <person name="Labutti K."/>
            <person name="Andreopoulos B."/>
            <person name="Lipzen A."/>
            <person name="Chen C."/>
            <person name="Yanf M."/>
            <person name="Daum C."/>
            <person name="Ng V."/>
            <person name="Clum A."/>
            <person name="Ohm R."/>
            <person name="Martin F."/>
            <person name="Silar P."/>
            <person name="Natvig D."/>
            <person name="Lalanne C."/>
            <person name="Gautier V."/>
            <person name="Ament-Velasquez S.L."/>
            <person name="Kruys A."/>
            <person name="Hutchinson M.I."/>
            <person name="Powell A.J."/>
            <person name="Barry K."/>
            <person name="Miller A.N."/>
            <person name="Grigoriev I.V."/>
            <person name="Debuchy R."/>
            <person name="Gladieux P."/>
            <person name="Thoren M.H."/>
            <person name="Johannesson H."/>
        </authorList>
    </citation>
    <scope>NUCLEOTIDE SEQUENCE</scope>
    <source>
        <strain evidence="3">PSN293</strain>
    </source>
</reference>
<gene>
    <name evidence="3" type="ORF">QBC37DRAFT_281875</name>
</gene>
<sequence>MVAYSLTVALLGLSAVYALPTASTVEERQIFGIGEGSGGIGSGSGNLKPCSPTIPLEQQPPCIFSPIGGGIKPGKAKRQISLGDPTNLSEQRAAIAALQQQLIVLQNKKNKTDAEVAQIAALQAMIAYKEGILSISAPEGTESSFTHGRRQTLVLPPDYKTNTKQVIKDLQTRLIKLQNKKNKTPNDVSEIKAIKAALQYLAGIVSISAPDGSSSTFVPGKRSVSLDSVGTYSSASVCSNLEAAELAYEKLMQSKTKLSVKQYIVFKQLEHFLAGCGIKIIQVPDGTSTIIKPSDKKRDVVSLTPLSPDFDLAGLETSYRAMIQSLGSSSPSFGTWLALQQIADLLQVYGVTVDRSAATFTPLLTPKRQIAIGGKACELTDIMGLKAALAALLTAYGDPSKAPTNIFLIEQVIVTALQICGQSVQGWTTLTPGNPIPGAPMVPDKTVPGGAIVPDKPVPGAPLKPSDKRQVPVKDPAALLDALHLLEKQYGTYGSGKIPVPIFLIMVNMVTILQDIPGVVVPGWPVLGQGSVSIYPSP</sequence>
<name>A0AAN6YA99_9PEZI</name>
<reference evidence="3" key="1">
    <citation type="journal article" date="2023" name="Mol. Phylogenet. Evol.">
        <title>Genome-scale phylogeny and comparative genomics of the fungal order Sordariales.</title>
        <authorList>
            <person name="Hensen N."/>
            <person name="Bonometti L."/>
            <person name="Westerberg I."/>
            <person name="Brannstrom I.O."/>
            <person name="Guillou S."/>
            <person name="Cros-Aarteil S."/>
            <person name="Calhoun S."/>
            <person name="Haridas S."/>
            <person name="Kuo A."/>
            <person name="Mondo S."/>
            <person name="Pangilinan J."/>
            <person name="Riley R."/>
            <person name="LaButti K."/>
            <person name="Andreopoulos B."/>
            <person name="Lipzen A."/>
            <person name="Chen C."/>
            <person name="Yan M."/>
            <person name="Daum C."/>
            <person name="Ng V."/>
            <person name="Clum A."/>
            <person name="Steindorff A."/>
            <person name="Ohm R.A."/>
            <person name="Martin F."/>
            <person name="Silar P."/>
            <person name="Natvig D.O."/>
            <person name="Lalanne C."/>
            <person name="Gautier V."/>
            <person name="Ament-Velasquez S.L."/>
            <person name="Kruys A."/>
            <person name="Hutchinson M.I."/>
            <person name="Powell A.J."/>
            <person name="Barry K."/>
            <person name="Miller A.N."/>
            <person name="Grigoriev I.V."/>
            <person name="Debuchy R."/>
            <person name="Gladieux P."/>
            <person name="Hiltunen Thoren M."/>
            <person name="Johannesson H."/>
        </authorList>
    </citation>
    <scope>NUCLEOTIDE SEQUENCE</scope>
    <source>
        <strain evidence="3">PSN293</strain>
    </source>
</reference>
<feature type="coiled-coil region" evidence="1">
    <location>
        <begin position="88"/>
        <end position="115"/>
    </location>
</feature>
<keyword evidence="4" id="KW-1185">Reference proteome</keyword>
<dbReference type="Proteomes" id="UP001301769">
    <property type="component" value="Unassembled WGS sequence"/>
</dbReference>
<comment type="caution">
    <text evidence="3">The sequence shown here is derived from an EMBL/GenBank/DDBJ whole genome shotgun (WGS) entry which is preliminary data.</text>
</comment>
<feature type="chain" id="PRO_5042867869" evidence="2">
    <location>
        <begin position="19"/>
        <end position="538"/>
    </location>
</feature>
<dbReference type="EMBL" id="MU858081">
    <property type="protein sequence ID" value="KAK4215324.1"/>
    <property type="molecule type" value="Genomic_DNA"/>
</dbReference>
<keyword evidence="2" id="KW-0732">Signal</keyword>